<accession>A0A7S1IYI0</accession>
<dbReference type="EMBL" id="HBGA01103373">
    <property type="protein sequence ID" value="CAD9027222.1"/>
    <property type="molecule type" value="Transcribed_RNA"/>
</dbReference>
<organism evidence="1">
    <name type="scientific">Eutreptiella gymnastica</name>
    <dbReference type="NCBI Taxonomy" id="73025"/>
    <lineage>
        <taxon>Eukaryota</taxon>
        <taxon>Discoba</taxon>
        <taxon>Euglenozoa</taxon>
        <taxon>Euglenida</taxon>
        <taxon>Spirocuta</taxon>
        <taxon>Euglenophyceae</taxon>
        <taxon>Eutreptiales</taxon>
        <taxon>Eutreptiaceae</taxon>
        <taxon>Eutreptiella</taxon>
    </lineage>
</organism>
<name>A0A7S1IYI0_9EUGL</name>
<proteinExistence type="predicted"/>
<gene>
    <name evidence="1" type="ORF">EGYM00392_LOCUS38352</name>
</gene>
<dbReference type="AlphaFoldDB" id="A0A7S1IYI0"/>
<reference evidence="1" key="1">
    <citation type="submission" date="2021-01" db="EMBL/GenBank/DDBJ databases">
        <authorList>
            <person name="Corre E."/>
            <person name="Pelletier E."/>
            <person name="Niang G."/>
            <person name="Scheremetjew M."/>
            <person name="Finn R."/>
            <person name="Kale V."/>
            <person name="Holt S."/>
            <person name="Cochrane G."/>
            <person name="Meng A."/>
            <person name="Brown T."/>
            <person name="Cohen L."/>
        </authorList>
    </citation>
    <scope>NUCLEOTIDE SEQUENCE</scope>
    <source>
        <strain evidence="1">NIES-381</strain>
    </source>
</reference>
<evidence type="ECO:0000313" key="1">
    <source>
        <dbReference type="EMBL" id="CAD9027222.1"/>
    </source>
</evidence>
<sequence>MVDKLLVEGIGTVRFQYAHHLKTLRPPYLARGPLAAVFGWGICEFAARVFKVIATAIENGKETNDPFTTVNIMGYSRGAIIGVMLAHMLNEDDTTKQLEVNLMLCDPVPGPAVHKAHLRKAGVVPPNVKNVLIVLMRDERSPGFSLLLPMNRQPCSTFEVDLMPGNHLTAVLPKGHHGWNVHSKSVNENVSNIVFSVTLQWLIKRGTKCNFESYQLLMSDEEYLQTYERLAASHKHYRGTLVLDIHGSRHCTVGESDTKVAIRDLPVFAPLRDMDGIINLHHLRLRQHYQHSSIGSRQSNEIHQRFIKRVYGQSPLHIR</sequence>
<evidence type="ECO:0008006" key="2">
    <source>
        <dbReference type="Google" id="ProtNLM"/>
    </source>
</evidence>
<protein>
    <recommendedName>
        <fullName evidence="2">DUF676 domain-containing protein</fullName>
    </recommendedName>
</protein>